<proteinExistence type="predicted"/>
<accession>A0ABW0KXF2</accession>
<dbReference type="InterPro" id="IPR027417">
    <property type="entry name" value="P-loop_NTPase"/>
</dbReference>
<dbReference type="RefSeq" id="WP_377170408.1">
    <property type="nucleotide sequence ID" value="NZ_JBHSMQ010000009.1"/>
</dbReference>
<evidence type="ECO:0000313" key="1">
    <source>
        <dbReference type="EMBL" id="MFC5457281.1"/>
    </source>
</evidence>
<dbReference type="Proteomes" id="UP001596052">
    <property type="component" value="Unassembled WGS sequence"/>
</dbReference>
<dbReference type="EMBL" id="JBHSMQ010000009">
    <property type="protein sequence ID" value="MFC5457281.1"/>
    <property type="molecule type" value="Genomic_DNA"/>
</dbReference>
<keyword evidence="2" id="KW-1185">Reference proteome</keyword>
<dbReference type="SUPFAM" id="SSF52540">
    <property type="entry name" value="P-loop containing nucleoside triphosphate hydrolases"/>
    <property type="match status" value="1"/>
</dbReference>
<evidence type="ECO:0000313" key="2">
    <source>
        <dbReference type="Proteomes" id="UP001596052"/>
    </source>
</evidence>
<evidence type="ECO:0008006" key="3">
    <source>
        <dbReference type="Google" id="ProtNLM"/>
    </source>
</evidence>
<sequence>MNATIDFANIKPHLGDRRWAFEELCFLLFASEFSGQGLAIRREGSGGDGGVEGYICDSSGKVSVGLQAKYFIGDQFRRDWWRQMTESVEQALKGNAALASLQKYIVCTPRTFTQSQQNQWEKHHAEWQLKAIALGYASPPSFEHWDYSRLEAALLKSVNRGFLLYWFGYKDLTVDSCIQHNQAVIEGLHERFMPELHTPTFTESSVHYFLRSESAWQEFIRSSRASLSDALGGKWPKQDYLPTVLTPQKLKFEAERTRLLSLLGDGCRWPSSVRELTASGNMLDSAAYDLQTAYQDHLRGTNAPEIADPKDIAKSIREKCRADLGEYHGVGGWAHMFQDWRMLPDAQFLLFLGGPGSGKTHTIAQIVVEYQEAGGRVLFLEGRAFTSLENPWHQLLQLIGFNGSRDDFLDCFSAMADTSSTQAGGQTPAGLICIDALNETAHREIWLNHLEGFAAAMRRYPRLKLIVSCRSDFADLVVPKSILNREATGWNDLEHYGFQESVFDATMLYFRAYRVRGVNMLSLIGEMQNPLFLKTFCETFEDAEVPSGIHSLPQLLRAFIARKAKNIQDRIGCSGSIVTDSLRTLADAMNDNRHSPLRESSARRILLEFHSETLEHKSLYRGLCSEGILIENRQVDELGDQIFVRFGYERIWDYLLTLRLLPVDIAPHNILIPHLSDNDWRMKNRGLLGLLASRLSIEAHKELHDVAGIKPCTDRFVDDAFLESIKWRDKASVSDRTCAIHQNLIEARRLGQLSILALAHLPQHPWNSIFLHEHLVHLPLAERDMTWTRNVNSDLQRHANTGVAVTLIKLAENAALYDVGQTQTVLVAIALAWLCSTTVVAYRHRAERALARLLTNRMSDAADLVTKFKDVNDSQVLEAVMFGAAGSAVNSEKCKSSLHALSQAVFNTVFKGAETRPHIIIRHYARIVLEEAATQCCLPAEVKPASFRPVYCSKWPEIITIEREEEIERMSQNGTEYQALSRVVNSSRTESMGNYGDWGRYVMDSALSGFQGRLRSEPRAKDYQDTAYLFPDREARRYILQRVIELGLNSVGPDNSTGSPNRDRPEVERLGKKYQWIALHEFLAYVSDHYHHCLSNEGIEQEPPIRDLRLPDLLDPIQANTNPSDYREERPFTKKGPTWWNPLPHPAPMRLEPTIRKQLLAAKATAEPKPMMILSDGGKSWTTLAGYWQWHEPRPCWINSEDYDTPWLQQSWWCTSYIVPIKQLSNFVNRMKPRCLGGDMVPKPPSSPKEREWLRAYPRSPQEYDSICASTYAQIDGAYFSAMTHDARDTNDRSHSGFIPSPQIGQLLDLKWTKNELDFATLKSGDVGAKCMRDKRNSVCVADSTLLQNALSNGGLTLVWRLYSWKHSFSSHEQKLPQREYWAVYVWDLKKGPTFRSGGTWLDFANPEPINWA</sequence>
<comment type="caution">
    <text evidence="1">The sequence shown here is derived from an EMBL/GenBank/DDBJ whole genome shotgun (WGS) entry which is preliminary data.</text>
</comment>
<organism evidence="1 2">
    <name type="scientific">Prosthecobacter fluviatilis</name>
    <dbReference type="NCBI Taxonomy" id="445931"/>
    <lineage>
        <taxon>Bacteria</taxon>
        <taxon>Pseudomonadati</taxon>
        <taxon>Verrucomicrobiota</taxon>
        <taxon>Verrucomicrobiia</taxon>
        <taxon>Verrucomicrobiales</taxon>
        <taxon>Verrucomicrobiaceae</taxon>
        <taxon>Prosthecobacter</taxon>
    </lineage>
</organism>
<reference evidence="2" key="1">
    <citation type="journal article" date="2019" name="Int. J. Syst. Evol. Microbiol.">
        <title>The Global Catalogue of Microorganisms (GCM) 10K type strain sequencing project: providing services to taxonomists for standard genome sequencing and annotation.</title>
        <authorList>
            <consortium name="The Broad Institute Genomics Platform"/>
            <consortium name="The Broad Institute Genome Sequencing Center for Infectious Disease"/>
            <person name="Wu L."/>
            <person name="Ma J."/>
        </authorList>
    </citation>
    <scope>NUCLEOTIDE SEQUENCE [LARGE SCALE GENOMIC DNA]</scope>
    <source>
        <strain evidence="2">CGMCC 4.1469</strain>
    </source>
</reference>
<dbReference type="Gene3D" id="3.40.50.300">
    <property type="entry name" value="P-loop containing nucleotide triphosphate hydrolases"/>
    <property type="match status" value="1"/>
</dbReference>
<protein>
    <recommendedName>
        <fullName evidence="3">Restriction endonuclease</fullName>
    </recommendedName>
</protein>
<name>A0ABW0KXF2_9BACT</name>
<gene>
    <name evidence="1" type="ORF">ACFQDI_20600</name>
</gene>